<protein>
    <recommendedName>
        <fullName evidence="4">Aminotransferase class I/classII large domain-containing protein</fullName>
    </recommendedName>
</protein>
<dbReference type="PANTHER" id="PTHR42832:SF3">
    <property type="entry name" value="L-GLUTAMINE--4-(METHYLSULFANYL)-2-OXOBUTANOATE AMINOTRANSFERASE"/>
    <property type="match status" value="1"/>
</dbReference>
<feature type="domain" description="Aminotransferase class I/classII large" evidence="4">
    <location>
        <begin position="11"/>
        <end position="58"/>
    </location>
</feature>
<dbReference type="Pfam" id="PF00155">
    <property type="entry name" value="Aminotran_1_2"/>
    <property type="match status" value="1"/>
</dbReference>
<dbReference type="InterPro" id="IPR050881">
    <property type="entry name" value="LL-DAP_aminotransferase"/>
</dbReference>
<dbReference type="PANTHER" id="PTHR42832">
    <property type="entry name" value="AMINO ACID AMINOTRANSFERASE"/>
    <property type="match status" value="1"/>
</dbReference>
<evidence type="ECO:0000256" key="2">
    <source>
        <dbReference type="ARBA" id="ARBA00022576"/>
    </source>
</evidence>
<evidence type="ECO:0000256" key="3">
    <source>
        <dbReference type="ARBA" id="ARBA00022679"/>
    </source>
</evidence>
<comment type="caution">
    <text evidence="5">The sequence shown here is derived from an EMBL/GenBank/DDBJ whole genome shotgun (WGS) entry which is preliminary data.</text>
</comment>
<sequence>MWAKVPEGFNSDSFTMKLLDKAGVFVTPGTAFGRYGEGYIRISVTQPDDLIKKAMNKLKKFMKKH</sequence>
<dbReference type="Gene3D" id="3.90.1150.10">
    <property type="entry name" value="Aspartate Aminotransferase, domain 1"/>
    <property type="match status" value="1"/>
</dbReference>
<dbReference type="SUPFAM" id="SSF53383">
    <property type="entry name" value="PLP-dependent transferases"/>
    <property type="match status" value="1"/>
</dbReference>
<accession>X1I362</accession>
<proteinExistence type="predicted"/>
<dbReference type="AlphaFoldDB" id="X1I362"/>
<evidence type="ECO:0000259" key="4">
    <source>
        <dbReference type="Pfam" id="PF00155"/>
    </source>
</evidence>
<gene>
    <name evidence="5" type="ORF">S03H2_67571</name>
</gene>
<dbReference type="InterPro" id="IPR015424">
    <property type="entry name" value="PyrdxlP-dep_Trfase"/>
</dbReference>
<keyword evidence="2" id="KW-0032">Aminotransferase</keyword>
<dbReference type="GO" id="GO:0008483">
    <property type="term" value="F:transaminase activity"/>
    <property type="evidence" value="ECO:0007669"/>
    <property type="project" value="UniProtKB-KW"/>
</dbReference>
<dbReference type="InterPro" id="IPR004839">
    <property type="entry name" value="Aminotransferase_I/II_large"/>
</dbReference>
<dbReference type="EMBL" id="BARU01044265">
    <property type="protein sequence ID" value="GAH76856.1"/>
    <property type="molecule type" value="Genomic_DNA"/>
</dbReference>
<dbReference type="GO" id="GO:0030170">
    <property type="term" value="F:pyridoxal phosphate binding"/>
    <property type="evidence" value="ECO:0007669"/>
    <property type="project" value="InterPro"/>
</dbReference>
<organism evidence="5">
    <name type="scientific">marine sediment metagenome</name>
    <dbReference type="NCBI Taxonomy" id="412755"/>
    <lineage>
        <taxon>unclassified sequences</taxon>
        <taxon>metagenomes</taxon>
        <taxon>ecological metagenomes</taxon>
    </lineage>
</organism>
<reference evidence="5" key="1">
    <citation type="journal article" date="2014" name="Front. Microbiol.">
        <title>High frequency of phylogenetically diverse reductive dehalogenase-homologous genes in deep subseafloor sedimentary metagenomes.</title>
        <authorList>
            <person name="Kawai M."/>
            <person name="Futagami T."/>
            <person name="Toyoda A."/>
            <person name="Takaki Y."/>
            <person name="Nishi S."/>
            <person name="Hori S."/>
            <person name="Arai W."/>
            <person name="Tsubouchi T."/>
            <person name="Morono Y."/>
            <person name="Uchiyama I."/>
            <person name="Ito T."/>
            <person name="Fujiyama A."/>
            <person name="Inagaki F."/>
            <person name="Takami H."/>
        </authorList>
    </citation>
    <scope>NUCLEOTIDE SEQUENCE</scope>
    <source>
        <strain evidence="5">Expedition CK06-06</strain>
    </source>
</reference>
<evidence type="ECO:0000256" key="1">
    <source>
        <dbReference type="ARBA" id="ARBA00001933"/>
    </source>
</evidence>
<name>X1I362_9ZZZZ</name>
<dbReference type="InterPro" id="IPR015422">
    <property type="entry name" value="PyrdxlP-dep_Trfase_small"/>
</dbReference>
<evidence type="ECO:0000313" key="5">
    <source>
        <dbReference type="EMBL" id="GAH76856.1"/>
    </source>
</evidence>
<keyword evidence="3" id="KW-0808">Transferase</keyword>
<comment type="cofactor">
    <cofactor evidence="1">
        <name>pyridoxal 5'-phosphate</name>
        <dbReference type="ChEBI" id="CHEBI:597326"/>
    </cofactor>
</comment>